<dbReference type="SUPFAM" id="SSF53335">
    <property type="entry name" value="S-adenosyl-L-methionine-dependent methyltransferases"/>
    <property type="match status" value="1"/>
</dbReference>
<name>A0A0D9NLW0_METAN</name>
<dbReference type="InterPro" id="IPR013217">
    <property type="entry name" value="Methyltransf_12"/>
</dbReference>
<evidence type="ECO:0000259" key="2">
    <source>
        <dbReference type="Pfam" id="PF08242"/>
    </source>
</evidence>
<organism evidence="3 4">
    <name type="scientific">Metarhizium anisopliae BRIP 53293</name>
    <dbReference type="NCBI Taxonomy" id="1291518"/>
    <lineage>
        <taxon>Eukaryota</taxon>
        <taxon>Fungi</taxon>
        <taxon>Dikarya</taxon>
        <taxon>Ascomycota</taxon>
        <taxon>Pezizomycotina</taxon>
        <taxon>Sordariomycetes</taxon>
        <taxon>Hypocreomycetidae</taxon>
        <taxon>Hypocreales</taxon>
        <taxon>Clavicipitaceae</taxon>
        <taxon>Metarhizium</taxon>
    </lineage>
</organism>
<dbReference type="AlphaFoldDB" id="A0A0D9NLW0"/>
<evidence type="ECO:0000313" key="4">
    <source>
        <dbReference type="Proteomes" id="UP000054544"/>
    </source>
</evidence>
<dbReference type="Pfam" id="PF08242">
    <property type="entry name" value="Methyltransf_12"/>
    <property type="match status" value="1"/>
</dbReference>
<accession>A0A0D9NLW0</accession>
<keyword evidence="1" id="KW-0808">Transferase</keyword>
<evidence type="ECO:0000313" key="3">
    <source>
        <dbReference type="EMBL" id="KJK74891.1"/>
    </source>
</evidence>
<feature type="domain" description="Methyltransferase type 12" evidence="2">
    <location>
        <begin position="104"/>
        <end position="209"/>
    </location>
</feature>
<dbReference type="InterPro" id="IPR050444">
    <property type="entry name" value="Polyketide_Synthase"/>
</dbReference>
<dbReference type="STRING" id="1291518.A0A0D9NLW0"/>
<dbReference type="Proteomes" id="UP000054544">
    <property type="component" value="Unassembled WGS sequence"/>
</dbReference>
<evidence type="ECO:0000256" key="1">
    <source>
        <dbReference type="ARBA" id="ARBA00022679"/>
    </source>
</evidence>
<sequence length="348" mass="38596">MAFVEEATEYVDDELLQARLEPHLQSFLGWMRVKEQSLEGAFFIYIGHNLLKVLNGEIDPVEVIFQHGLAELYYGDVLASEHHSHAASTYLDLLCFKNPSMKILEVGAGTGRQTLPLLETMSGDGVKKWERYDYTDISPAFLSQASINFQGYSGRMTFTIRNISKDPISQSFVAASYDLVVASHVLHATDILHESLTNIRKLLMPSGKLLLFETTKLDALIVFAFGLLKGWWSSLDHEERSLHSPCLSEETQTRFSSIMVATAIAPVANIHTTLCTSPEVGIIMDGGSKTQNMIADAMLAVFSSVIQAHKIPGLMQSNGKTFDLVVSLLEVDSVFLDGISEPDYMNLR</sequence>
<proteinExistence type="predicted"/>
<dbReference type="Gene3D" id="3.40.50.150">
    <property type="entry name" value="Vaccinia Virus protein VP39"/>
    <property type="match status" value="1"/>
</dbReference>
<dbReference type="CDD" id="cd02440">
    <property type="entry name" value="AdoMet_MTases"/>
    <property type="match status" value="1"/>
</dbReference>
<dbReference type="PANTHER" id="PTHR45681:SF6">
    <property type="entry name" value="POLYKETIDE SYNTHASE 37"/>
    <property type="match status" value="1"/>
</dbReference>
<protein>
    <recommendedName>
        <fullName evidence="2">Methyltransferase type 12 domain-containing protein</fullName>
    </recommendedName>
</protein>
<gene>
    <name evidence="3" type="ORF">H634G_09935</name>
</gene>
<keyword evidence="4" id="KW-1185">Reference proteome</keyword>
<dbReference type="EMBL" id="KE384754">
    <property type="protein sequence ID" value="KJK74891.1"/>
    <property type="molecule type" value="Genomic_DNA"/>
</dbReference>
<reference evidence="4" key="1">
    <citation type="journal article" date="2014" name="BMC Genomics">
        <title>The genome sequence of the biocontrol fungus Metarhizium anisopliae and comparative genomics of Metarhizium species.</title>
        <authorList>
            <person name="Pattemore J.A."/>
            <person name="Hane J.K."/>
            <person name="Williams A.H."/>
            <person name="Wilson B.A."/>
            <person name="Stodart B.J."/>
            <person name="Ash G.J."/>
        </authorList>
    </citation>
    <scope>NUCLEOTIDE SEQUENCE [LARGE SCALE GENOMIC DNA]</scope>
    <source>
        <strain evidence="4">BRIP 53293</strain>
    </source>
</reference>
<dbReference type="InterPro" id="IPR029063">
    <property type="entry name" value="SAM-dependent_MTases_sf"/>
</dbReference>
<dbReference type="GO" id="GO:0016740">
    <property type="term" value="F:transferase activity"/>
    <property type="evidence" value="ECO:0007669"/>
    <property type="project" value="UniProtKB-KW"/>
</dbReference>
<dbReference type="PANTHER" id="PTHR45681">
    <property type="entry name" value="POLYKETIDE SYNTHASE 44-RELATED"/>
    <property type="match status" value="1"/>
</dbReference>